<dbReference type="PATRIC" id="fig|1449336.4.peg.1459"/>
<comment type="function">
    <text evidence="6">Catalyzes the transfer of a lysyl group from L-lysyl-tRNA(Lys) to membrane-bound phosphatidylglycerol (PG), which produces lysylphosphatidylglycerol (LPG), a major component of the bacterial membrane with a positive net charge. LPG synthesis contributes to bacterial virulence as it is involved in the resistance mechanism against cationic antimicrobial peptides (CAMP) produces by the host's immune system (defensins, cathelicidins) and by the competing microorganisms.</text>
</comment>
<evidence type="ECO:0000256" key="1">
    <source>
        <dbReference type="ARBA" id="ARBA00004651"/>
    </source>
</evidence>
<feature type="transmembrane region" description="Helical" evidence="6">
    <location>
        <begin position="7"/>
        <end position="27"/>
    </location>
</feature>
<evidence type="ECO:0000256" key="3">
    <source>
        <dbReference type="ARBA" id="ARBA00022692"/>
    </source>
</evidence>
<dbReference type="GO" id="GO:0050071">
    <property type="term" value="F:phosphatidylglycerol lysyltransferase activity"/>
    <property type="evidence" value="ECO:0007669"/>
    <property type="project" value="UniProtKB-EC"/>
</dbReference>
<dbReference type="PANTHER" id="PTHR37693">
    <property type="entry name" value="PHOSPHATIDYLGLYCEROL LYSYLTRANSFERASE"/>
    <property type="match status" value="1"/>
</dbReference>
<feature type="transmembrane region" description="Helical" evidence="6">
    <location>
        <begin position="233"/>
        <end position="254"/>
    </location>
</feature>
<dbReference type="InterPro" id="IPR022791">
    <property type="entry name" value="L-PG_synthase/AglD"/>
</dbReference>
<keyword evidence="8" id="KW-1185">Reference proteome</keyword>
<keyword evidence="2" id="KW-1003">Cell membrane</keyword>
<comment type="similarity">
    <text evidence="6">Belongs to the LPG synthase family.</text>
</comment>
<feature type="transmembrane region" description="Helical" evidence="6">
    <location>
        <begin position="78"/>
        <end position="95"/>
    </location>
</feature>
<evidence type="ECO:0000256" key="4">
    <source>
        <dbReference type="ARBA" id="ARBA00022989"/>
    </source>
</evidence>
<keyword evidence="4 6" id="KW-1133">Transmembrane helix</keyword>
<feature type="transmembrane region" description="Helical" evidence="6">
    <location>
        <begin position="115"/>
        <end position="141"/>
    </location>
</feature>
<dbReference type="GO" id="GO:0005886">
    <property type="term" value="C:plasma membrane"/>
    <property type="evidence" value="ECO:0007669"/>
    <property type="project" value="UniProtKB-SubCell"/>
</dbReference>
<gene>
    <name evidence="6" type="primary">mprF</name>
    <name evidence="7" type="ORF">IV74_GL001429</name>
</gene>
<keyword evidence="6" id="KW-0443">Lipid metabolism</keyword>
<comment type="subcellular location">
    <subcellularLocation>
        <location evidence="1 6">Cell membrane</location>
        <topology evidence="1 6">Multi-pass membrane protein</topology>
    </subcellularLocation>
</comment>
<evidence type="ECO:0000256" key="2">
    <source>
        <dbReference type="ARBA" id="ARBA00022475"/>
    </source>
</evidence>
<keyword evidence="3 6" id="KW-0812">Transmembrane</keyword>
<keyword evidence="6" id="KW-0808">Transferase</keyword>
<dbReference type="Proteomes" id="UP000051658">
    <property type="component" value="Unassembled WGS sequence"/>
</dbReference>
<evidence type="ECO:0000256" key="5">
    <source>
        <dbReference type="ARBA" id="ARBA00023136"/>
    </source>
</evidence>
<evidence type="ECO:0000256" key="6">
    <source>
        <dbReference type="RuleBase" id="RU363042"/>
    </source>
</evidence>
<feature type="transmembrane region" description="Helical" evidence="6">
    <location>
        <begin position="261"/>
        <end position="280"/>
    </location>
</feature>
<dbReference type="RefSeq" id="WP_034570322.1">
    <property type="nucleotide sequence ID" value="NZ_JQBS01000032.1"/>
</dbReference>
<feature type="transmembrane region" description="Helical" evidence="6">
    <location>
        <begin position="305"/>
        <end position="330"/>
    </location>
</feature>
<keyword evidence="6" id="KW-0046">Antibiotic resistance</keyword>
<name>A0A0R2I1Z3_CARDV</name>
<dbReference type="eggNOG" id="COG0392">
    <property type="taxonomic scope" value="Bacteria"/>
</dbReference>
<dbReference type="GO" id="GO:0046677">
    <property type="term" value="P:response to antibiotic"/>
    <property type="evidence" value="ECO:0007669"/>
    <property type="project" value="UniProtKB-KW"/>
</dbReference>
<evidence type="ECO:0000313" key="8">
    <source>
        <dbReference type="Proteomes" id="UP000051658"/>
    </source>
</evidence>
<dbReference type="GeneID" id="89588620"/>
<dbReference type="GO" id="GO:0006629">
    <property type="term" value="P:lipid metabolic process"/>
    <property type="evidence" value="ECO:0007669"/>
    <property type="project" value="UniProtKB-KW"/>
</dbReference>
<dbReference type="Pfam" id="PF03706">
    <property type="entry name" value="LPG_synthase_TM"/>
    <property type="match status" value="1"/>
</dbReference>
<accession>A0A0R2I1Z3</accession>
<dbReference type="NCBIfam" id="TIGR00374">
    <property type="entry name" value="flippase-like domain"/>
    <property type="match status" value="1"/>
</dbReference>
<comment type="caution">
    <text evidence="7">The sequence shown here is derived from an EMBL/GenBank/DDBJ whole genome shotgun (WGS) entry which is preliminary data.</text>
</comment>
<protein>
    <recommendedName>
        <fullName evidence="6">Phosphatidylglycerol lysyltransferase</fullName>
        <ecNumber evidence="6">2.3.2.3</ecNumber>
    </recommendedName>
    <alternativeName>
        <fullName evidence="6">Lysylphosphatidylglycerol synthase</fullName>
    </alternativeName>
</protein>
<dbReference type="AlphaFoldDB" id="A0A0R2I1Z3"/>
<dbReference type="EC" id="2.3.2.3" evidence="6"/>
<keyword evidence="5 6" id="KW-0472">Membrane</keyword>
<sequence>MERRNKWALAIILLIGASVFFWEFRSLTLHEIMVEFRQIQWSWIIVAIACMLFQWAVEAKIVQGLLERENFSYSFKKSYRIPLIQHLFNSITPFASGGQPAQLVALKQTGVDIGIGSSVLLMKFVVYQGMIVVYFGLCVLLRYHVLVTEISRLAFFVILGLVTHILVIAVLLLITFKVNLTKKIVHWLMIIVSIFMNKEKARILEEDIVLKVDSFYHESLYIRGQTLLLLKTALLTAVQLAGYFIVPYFILLSLGIKDMDIITIICMHAFIVMIVSLFPIPGGSGGAEYSFTLLFGSFILSPEKLAIALLLWRLITYYLGILLGAVALGVTGDSKNVKDNA</sequence>
<feature type="transmembrane region" description="Helical" evidence="6">
    <location>
        <begin position="39"/>
        <end position="57"/>
    </location>
</feature>
<evidence type="ECO:0000313" key="7">
    <source>
        <dbReference type="EMBL" id="KRN56316.1"/>
    </source>
</evidence>
<dbReference type="EMBL" id="JQBS01000032">
    <property type="protein sequence ID" value="KRN56316.1"/>
    <property type="molecule type" value="Genomic_DNA"/>
</dbReference>
<organism evidence="7 8">
    <name type="scientific">Carnobacterium divergens DSM 20623</name>
    <dbReference type="NCBI Taxonomy" id="1449336"/>
    <lineage>
        <taxon>Bacteria</taxon>
        <taxon>Bacillati</taxon>
        <taxon>Bacillota</taxon>
        <taxon>Bacilli</taxon>
        <taxon>Lactobacillales</taxon>
        <taxon>Carnobacteriaceae</taxon>
        <taxon>Carnobacterium</taxon>
    </lineage>
</organism>
<comment type="catalytic activity">
    <reaction evidence="6">
        <text>L-lysyl-tRNA(Lys) + a 1,2-diacyl-sn-glycero-3-phospho-(1'-sn-glycerol) = a 1,2-diacyl-sn-glycero-3-phospho-1'-(3'-O-L-lysyl)-sn-glycerol + tRNA(Lys)</text>
        <dbReference type="Rhea" id="RHEA:10668"/>
        <dbReference type="Rhea" id="RHEA-COMP:9696"/>
        <dbReference type="Rhea" id="RHEA-COMP:9697"/>
        <dbReference type="ChEBI" id="CHEBI:64716"/>
        <dbReference type="ChEBI" id="CHEBI:75792"/>
        <dbReference type="ChEBI" id="CHEBI:78442"/>
        <dbReference type="ChEBI" id="CHEBI:78529"/>
        <dbReference type="EC" id="2.3.2.3"/>
    </reaction>
</comment>
<dbReference type="PANTHER" id="PTHR37693:SF1">
    <property type="entry name" value="INTEGRAL MEMBRANE PROTEIN"/>
    <property type="match status" value="1"/>
</dbReference>
<reference evidence="7 8" key="1">
    <citation type="journal article" date="2015" name="Genome Announc.">
        <title>Expanding the biotechnology potential of lactobacilli through comparative genomics of 213 strains and associated genera.</title>
        <authorList>
            <person name="Sun Z."/>
            <person name="Harris H.M."/>
            <person name="McCann A."/>
            <person name="Guo C."/>
            <person name="Argimon S."/>
            <person name="Zhang W."/>
            <person name="Yang X."/>
            <person name="Jeffery I.B."/>
            <person name="Cooney J.C."/>
            <person name="Kagawa T.F."/>
            <person name="Liu W."/>
            <person name="Song Y."/>
            <person name="Salvetti E."/>
            <person name="Wrobel A."/>
            <person name="Rasinkangas P."/>
            <person name="Parkhill J."/>
            <person name="Rea M.C."/>
            <person name="O'Sullivan O."/>
            <person name="Ritari J."/>
            <person name="Douillard F.P."/>
            <person name="Paul Ross R."/>
            <person name="Yang R."/>
            <person name="Briner A.E."/>
            <person name="Felis G.E."/>
            <person name="de Vos W.M."/>
            <person name="Barrangou R."/>
            <person name="Klaenhammer T.R."/>
            <person name="Caufield P.W."/>
            <person name="Cui Y."/>
            <person name="Zhang H."/>
            <person name="O'Toole P.W."/>
        </authorList>
    </citation>
    <scope>NUCLEOTIDE SEQUENCE [LARGE SCALE GENOMIC DNA]</scope>
    <source>
        <strain evidence="7 8">DSM 20623</strain>
    </source>
</reference>
<proteinExistence type="inferred from homology"/>
<feature type="transmembrane region" description="Helical" evidence="6">
    <location>
        <begin position="153"/>
        <end position="176"/>
    </location>
</feature>